<gene>
    <name evidence="2" type="ORF">LAZ67_X002072</name>
</gene>
<name>A0ABY6LT48_9ARAC</name>
<sequence length="206" mass="22819">MGHRRCWLAGQCQDSSSDLVCLFEPMERGACGTGAVDEGDDDLLGASRVREASVDVLPTRGQQEAEAGLDVNTENDREQPTGQRNVVYNGIVSEISLAPSDTNLRFILERRSRPNFGYKSLCLRTDNFKWLFQVCEHWIAYIRVRLNNRQLIIDTVAPVSTNACAGIPFTSTLMLISLKAPCVGVFVKVLTFNNSGAPHTCFTEVF</sequence>
<accession>A0ABY6LT48</accession>
<reference evidence="2 3" key="1">
    <citation type="submission" date="2022-03" db="EMBL/GenBank/DDBJ databases">
        <title>A chromosomal length assembly of Cordylochernes scorpioides.</title>
        <authorList>
            <person name="Zeh D."/>
            <person name="Zeh J."/>
        </authorList>
    </citation>
    <scope>NUCLEOTIDE SEQUENCE [LARGE SCALE GENOMIC DNA]</scope>
    <source>
        <strain evidence="2">IN4F17</strain>
        <tissue evidence="2">Whole Body</tissue>
    </source>
</reference>
<proteinExistence type="predicted"/>
<protein>
    <submittedName>
        <fullName evidence="2">Uncharacterized protein</fullName>
    </submittedName>
</protein>
<organism evidence="2 3">
    <name type="scientific">Cordylochernes scorpioides</name>
    <dbReference type="NCBI Taxonomy" id="51811"/>
    <lineage>
        <taxon>Eukaryota</taxon>
        <taxon>Metazoa</taxon>
        <taxon>Ecdysozoa</taxon>
        <taxon>Arthropoda</taxon>
        <taxon>Chelicerata</taxon>
        <taxon>Arachnida</taxon>
        <taxon>Pseudoscorpiones</taxon>
        <taxon>Cheliferoidea</taxon>
        <taxon>Chernetidae</taxon>
        <taxon>Cordylochernes</taxon>
    </lineage>
</organism>
<feature type="region of interest" description="Disordered" evidence="1">
    <location>
        <begin position="63"/>
        <end position="82"/>
    </location>
</feature>
<keyword evidence="3" id="KW-1185">Reference proteome</keyword>
<evidence type="ECO:0000256" key="1">
    <source>
        <dbReference type="SAM" id="MobiDB-lite"/>
    </source>
</evidence>
<dbReference type="Proteomes" id="UP001235939">
    <property type="component" value="Chromosome X"/>
</dbReference>
<dbReference type="EMBL" id="CP092886">
    <property type="protein sequence ID" value="UYV84417.1"/>
    <property type="molecule type" value="Genomic_DNA"/>
</dbReference>
<evidence type="ECO:0000313" key="3">
    <source>
        <dbReference type="Proteomes" id="UP001235939"/>
    </source>
</evidence>
<evidence type="ECO:0000313" key="2">
    <source>
        <dbReference type="EMBL" id="UYV84417.1"/>
    </source>
</evidence>